<dbReference type="RefSeq" id="WP_154376966.1">
    <property type="nucleotide sequence ID" value="NZ_WKJJ01000012.1"/>
</dbReference>
<feature type="transmembrane region" description="Helical" evidence="1">
    <location>
        <begin position="388"/>
        <end position="409"/>
    </location>
</feature>
<feature type="transmembrane region" description="Helical" evidence="1">
    <location>
        <begin position="301"/>
        <end position="320"/>
    </location>
</feature>
<proteinExistence type="predicted"/>
<feature type="transmembrane region" description="Helical" evidence="1">
    <location>
        <begin position="6"/>
        <end position="22"/>
    </location>
</feature>
<feature type="transmembrane region" description="Helical" evidence="1">
    <location>
        <begin position="141"/>
        <end position="159"/>
    </location>
</feature>
<evidence type="ECO:0000313" key="4">
    <source>
        <dbReference type="EMBL" id="MRV73912.1"/>
    </source>
</evidence>
<dbReference type="PANTHER" id="PTHR39084">
    <property type="entry name" value="MEMBRANE PROTEIN-RELATED"/>
    <property type="match status" value="1"/>
</dbReference>
<evidence type="ECO:0000259" key="2">
    <source>
        <dbReference type="Pfam" id="PF02308"/>
    </source>
</evidence>
<protein>
    <submittedName>
        <fullName evidence="4">DUF4010 domain-containing protein</fullName>
    </submittedName>
</protein>
<feature type="transmembrane region" description="Helical" evidence="1">
    <location>
        <begin position="195"/>
        <end position="215"/>
    </location>
</feature>
<keyword evidence="5" id="KW-1185">Reference proteome</keyword>
<dbReference type="InterPro" id="IPR049177">
    <property type="entry name" value="MgtC_SapB_SrpB_YhiD_N"/>
</dbReference>
<reference evidence="4 5" key="1">
    <citation type="submission" date="2019-11" db="EMBL/GenBank/DDBJ databases">
        <title>Novel species isolated from a subtropical stream in China.</title>
        <authorList>
            <person name="Lu H."/>
        </authorList>
    </citation>
    <scope>NUCLEOTIDE SEQUENCE [LARGE SCALE GENOMIC DNA]</scope>
    <source>
        <strain evidence="4 5">FT92W</strain>
    </source>
</reference>
<comment type="caution">
    <text evidence="4">The sequence shown here is derived from an EMBL/GenBank/DDBJ whole genome shotgun (WGS) entry which is preliminary data.</text>
</comment>
<feature type="transmembrane region" description="Helical" evidence="1">
    <location>
        <begin position="363"/>
        <end position="382"/>
    </location>
</feature>
<evidence type="ECO:0000256" key="1">
    <source>
        <dbReference type="SAM" id="Phobius"/>
    </source>
</evidence>
<evidence type="ECO:0000259" key="3">
    <source>
        <dbReference type="Pfam" id="PF13194"/>
    </source>
</evidence>
<keyword evidence="1" id="KW-0472">Membrane</keyword>
<feature type="domain" description="DUF4010" evidence="3">
    <location>
        <begin position="176"/>
        <end position="383"/>
    </location>
</feature>
<feature type="transmembrane region" description="Helical" evidence="1">
    <location>
        <begin position="227"/>
        <end position="254"/>
    </location>
</feature>
<gene>
    <name evidence="4" type="ORF">GJ700_19570</name>
</gene>
<feature type="transmembrane region" description="Helical" evidence="1">
    <location>
        <begin position="58"/>
        <end position="77"/>
    </location>
</feature>
<feature type="transmembrane region" description="Helical" evidence="1">
    <location>
        <begin position="326"/>
        <end position="351"/>
    </location>
</feature>
<feature type="transmembrane region" description="Helical" evidence="1">
    <location>
        <begin position="171"/>
        <end position="189"/>
    </location>
</feature>
<sequence>MADSVNLVGLAAALGSGLLIGIERERRKGASANRALAGVRSFALVALSGALAQSIDSALMLMTALLVAAMSAITYSRNDAADNGMVTELALFLSFLLGVNAIANPAVSAGVAVLVASMLNLRAPLHHFVRVTLKSGELRDGLILACAALVVWPLLPDHANGWLLGANPRRMWGLVVVLMTLQAGAHIAMRMTGPKMGLALTGLASGFVSSVATTAGMGRRCRDDPALLGACAAAALLSNIATYVLLLVVTLTIAPAQLTRLAPTIASALLATIAVSANALRAAPPAARRNLRNGRVFSIRQALVFALILSSATALIAYAHTYLGPAAATVGALLVGLVDLHAAASSILSLADGGVLEPAATRHILLFALAANTLSKLVAAGASGGTPFLCRVGGGLSLILLAACLPSMLA</sequence>
<feature type="transmembrane region" description="Helical" evidence="1">
    <location>
        <begin position="34"/>
        <end position="52"/>
    </location>
</feature>
<dbReference type="Proteomes" id="UP000446768">
    <property type="component" value="Unassembled WGS sequence"/>
</dbReference>
<keyword evidence="1" id="KW-1133">Transmembrane helix</keyword>
<name>A0A7X2IQF4_9BURK</name>
<evidence type="ECO:0000313" key="5">
    <source>
        <dbReference type="Proteomes" id="UP000446768"/>
    </source>
</evidence>
<feature type="transmembrane region" description="Helical" evidence="1">
    <location>
        <begin position="260"/>
        <end position="280"/>
    </location>
</feature>
<dbReference type="EMBL" id="WKJJ01000012">
    <property type="protein sequence ID" value="MRV73912.1"/>
    <property type="molecule type" value="Genomic_DNA"/>
</dbReference>
<dbReference type="InterPro" id="IPR025105">
    <property type="entry name" value="DUF4010"/>
</dbReference>
<dbReference type="Pfam" id="PF02308">
    <property type="entry name" value="MgtC"/>
    <property type="match status" value="1"/>
</dbReference>
<dbReference type="PANTHER" id="PTHR39084:SF1">
    <property type="entry name" value="DUF4010 DOMAIN-CONTAINING PROTEIN"/>
    <property type="match status" value="1"/>
</dbReference>
<keyword evidence="1" id="KW-0812">Transmembrane</keyword>
<dbReference type="Pfam" id="PF13194">
    <property type="entry name" value="DUF4010"/>
    <property type="match status" value="1"/>
</dbReference>
<feature type="transmembrane region" description="Helical" evidence="1">
    <location>
        <begin position="89"/>
        <end position="121"/>
    </location>
</feature>
<organism evidence="4 5">
    <name type="scientific">Pseudoduganella rivuli</name>
    <dbReference type="NCBI Taxonomy" id="2666085"/>
    <lineage>
        <taxon>Bacteria</taxon>
        <taxon>Pseudomonadati</taxon>
        <taxon>Pseudomonadota</taxon>
        <taxon>Betaproteobacteria</taxon>
        <taxon>Burkholderiales</taxon>
        <taxon>Oxalobacteraceae</taxon>
        <taxon>Telluria group</taxon>
        <taxon>Pseudoduganella</taxon>
    </lineage>
</organism>
<dbReference type="AlphaFoldDB" id="A0A7X2IQF4"/>
<feature type="domain" description="MgtC/SapB/SrpB/YhiD N-terminal" evidence="2">
    <location>
        <begin position="10"/>
        <end position="127"/>
    </location>
</feature>
<accession>A0A7X2IQF4</accession>